<dbReference type="InterPro" id="IPR017439">
    <property type="entry name" value="Amidohydrolase"/>
</dbReference>
<protein>
    <submittedName>
        <fullName evidence="4">Amidohydrolase</fullName>
    </submittedName>
</protein>
<dbReference type="Proteomes" id="UP000002949">
    <property type="component" value="Unassembled WGS sequence"/>
</dbReference>
<feature type="domain" description="Peptidase M20 dimerisation" evidence="3">
    <location>
        <begin position="202"/>
        <end position="295"/>
    </location>
</feature>
<keyword evidence="5" id="KW-1185">Reference proteome</keyword>
<dbReference type="PATRIC" id="fig|1082933.3.peg.4622"/>
<reference evidence="4 5" key="1">
    <citation type="journal article" date="2012" name="J. Bacteriol.">
        <title>Draft Genome Sequence of Plant Growth-Promoting Rhizobium Mesorhizobium amorphae, Isolated from Zinc-Lead Mine Tailings.</title>
        <authorList>
            <person name="Hao X."/>
            <person name="Lin Y."/>
            <person name="Johnstone L."/>
            <person name="Baltrus D.A."/>
            <person name="Miller S.J."/>
            <person name="Wei G."/>
            <person name="Rensing C."/>
        </authorList>
    </citation>
    <scope>NUCLEOTIDE SEQUENCE [LARGE SCALE GENOMIC DNA]</scope>
    <source>
        <strain evidence="4 5">CCNWGS0123</strain>
    </source>
</reference>
<sequence>MSNPDDPTAVGGAAAPVPVDIDAGILDRMIEIRRHLHRNPELSNREVNTQRYLRQMLADQGIADIRDVAGFGLAVDIVGTGKPSNRKLVIRADIDALPIEEESGVDYASINPGVMHACGHDAHASMGFAVAAHLHRSRDDFGGTVRLIFQPAEEDEPSGGRRVVEEGLLDDVDAAICVHVDPYTQSGKIAVSSGPYTLACDTFDVVVTGSAAHAAKPYEGIDAIAVACSMVTELQKIVSREIDPYDPLVISVTTINGGSAYNVIAGKVTLKGTIRSGSDASRERAWRRVRAILEGIATSHGASVQLDIHKGEPGVVNDVEMTELVVASAKACIGAENVLNTPGWTIADDFGYYSEKRPSVYFRLGIRNEAVGSVFPLHHARFRVDEAALKLGAATLASAATMFLSTQPESLDAQ</sequence>
<comment type="cofactor">
    <cofactor evidence="2">
        <name>Mn(2+)</name>
        <dbReference type="ChEBI" id="CHEBI:29035"/>
    </cofactor>
    <text evidence="2">The Mn(2+) ion enhances activity.</text>
</comment>
<dbReference type="GO" id="GO:0050118">
    <property type="term" value="F:N-acetyldiaminopimelate deacetylase activity"/>
    <property type="evidence" value="ECO:0007669"/>
    <property type="project" value="UniProtKB-ARBA"/>
</dbReference>
<keyword evidence="2" id="KW-0479">Metal-binding</keyword>
<feature type="binding site" evidence="2">
    <location>
        <position position="154"/>
    </location>
    <ligand>
        <name>Mn(2+)</name>
        <dbReference type="ChEBI" id="CHEBI:29035"/>
        <label>2</label>
    </ligand>
</feature>
<proteinExistence type="predicted"/>
<feature type="binding site" evidence="2">
    <location>
        <position position="179"/>
    </location>
    <ligand>
        <name>Mn(2+)</name>
        <dbReference type="ChEBI" id="CHEBI:29035"/>
        <label>2</label>
    </ligand>
</feature>
<dbReference type="SUPFAM" id="SSF53187">
    <property type="entry name" value="Zn-dependent exopeptidases"/>
    <property type="match status" value="1"/>
</dbReference>
<keyword evidence="2" id="KW-0464">Manganese</keyword>
<dbReference type="NCBIfam" id="TIGR01891">
    <property type="entry name" value="amidohydrolases"/>
    <property type="match status" value="1"/>
</dbReference>
<accession>G6YFK5</accession>
<dbReference type="RefSeq" id="WP_006204458.1">
    <property type="nucleotide sequence ID" value="NZ_AGSN01000160.1"/>
</dbReference>
<evidence type="ECO:0000256" key="2">
    <source>
        <dbReference type="PIRSR" id="PIRSR005962-1"/>
    </source>
</evidence>
<feature type="binding site" evidence="2">
    <location>
        <position position="378"/>
    </location>
    <ligand>
        <name>Mn(2+)</name>
        <dbReference type="ChEBI" id="CHEBI:29035"/>
        <label>2</label>
    </ligand>
</feature>
<evidence type="ECO:0000259" key="3">
    <source>
        <dbReference type="Pfam" id="PF07687"/>
    </source>
</evidence>
<evidence type="ECO:0000313" key="5">
    <source>
        <dbReference type="Proteomes" id="UP000002949"/>
    </source>
</evidence>
<organism evidence="4 5">
    <name type="scientific">Mesorhizobium amorphae CCNWGS0123</name>
    <dbReference type="NCBI Taxonomy" id="1082933"/>
    <lineage>
        <taxon>Bacteria</taxon>
        <taxon>Pseudomonadati</taxon>
        <taxon>Pseudomonadota</taxon>
        <taxon>Alphaproteobacteria</taxon>
        <taxon>Hyphomicrobiales</taxon>
        <taxon>Phyllobacteriaceae</taxon>
        <taxon>Mesorhizobium</taxon>
    </lineage>
</organism>
<dbReference type="SUPFAM" id="SSF55031">
    <property type="entry name" value="Bacterial exopeptidase dimerisation domain"/>
    <property type="match status" value="1"/>
</dbReference>
<dbReference type="InterPro" id="IPR036264">
    <property type="entry name" value="Bact_exopeptidase_dim_dom"/>
</dbReference>
<feature type="binding site" evidence="2">
    <location>
        <position position="118"/>
    </location>
    <ligand>
        <name>Mn(2+)</name>
        <dbReference type="ChEBI" id="CHEBI:29035"/>
        <label>2</label>
    </ligand>
</feature>
<dbReference type="Gene3D" id="3.40.630.10">
    <property type="entry name" value="Zn peptidases"/>
    <property type="match status" value="1"/>
</dbReference>
<dbReference type="PANTHER" id="PTHR11014">
    <property type="entry name" value="PEPTIDASE M20 FAMILY MEMBER"/>
    <property type="match status" value="1"/>
</dbReference>
<dbReference type="InterPro" id="IPR002933">
    <property type="entry name" value="Peptidase_M20"/>
</dbReference>
<evidence type="ECO:0000313" key="4">
    <source>
        <dbReference type="EMBL" id="EHH09484.1"/>
    </source>
</evidence>
<dbReference type="OrthoDB" id="9777385at2"/>
<feature type="binding site" evidence="2">
    <location>
        <position position="120"/>
    </location>
    <ligand>
        <name>Mn(2+)</name>
        <dbReference type="ChEBI" id="CHEBI:29035"/>
        <label>2</label>
    </ligand>
</feature>
<dbReference type="KEGG" id="mamo:A6B35_17585"/>
<dbReference type="AlphaFoldDB" id="G6YFK5"/>
<dbReference type="GO" id="GO:0046872">
    <property type="term" value="F:metal ion binding"/>
    <property type="evidence" value="ECO:0007669"/>
    <property type="project" value="UniProtKB-KW"/>
</dbReference>
<dbReference type="Gene3D" id="3.30.70.360">
    <property type="match status" value="1"/>
</dbReference>
<dbReference type="PANTHER" id="PTHR11014:SF63">
    <property type="entry name" value="METALLOPEPTIDASE, PUTATIVE (AFU_ORTHOLOGUE AFUA_6G09600)-RELATED"/>
    <property type="match status" value="1"/>
</dbReference>
<dbReference type="eggNOG" id="COG1473">
    <property type="taxonomic scope" value="Bacteria"/>
</dbReference>
<evidence type="ECO:0000256" key="1">
    <source>
        <dbReference type="ARBA" id="ARBA00022801"/>
    </source>
</evidence>
<dbReference type="Pfam" id="PF01546">
    <property type="entry name" value="Peptidase_M20"/>
    <property type="match status" value="1"/>
</dbReference>
<dbReference type="EMBL" id="AGSN01000160">
    <property type="protein sequence ID" value="EHH09484.1"/>
    <property type="molecule type" value="Genomic_DNA"/>
</dbReference>
<dbReference type="Pfam" id="PF07687">
    <property type="entry name" value="M20_dimer"/>
    <property type="match status" value="1"/>
</dbReference>
<name>G6YFK5_9HYPH</name>
<dbReference type="PIRSF" id="PIRSF005962">
    <property type="entry name" value="Pept_M20D_amidohydro"/>
    <property type="match status" value="1"/>
</dbReference>
<dbReference type="GO" id="GO:0019877">
    <property type="term" value="P:diaminopimelate biosynthetic process"/>
    <property type="evidence" value="ECO:0007669"/>
    <property type="project" value="UniProtKB-ARBA"/>
</dbReference>
<dbReference type="InterPro" id="IPR011650">
    <property type="entry name" value="Peptidase_M20_dimer"/>
</dbReference>
<dbReference type="FunFam" id="3.30.70.360:FF:000001">
    <property type="entry name" value="N-acetyldiaminopimelate deacetylase"/>
    <property type="match status" value="1"/>
</dbReference>
<keyword evidence="1 4" id="KW-0378">Hydrolase</keyword>
<dbReference type="STRING" id="1082933.A6B35_17585"/>
<gene>
    <name evidence="4" type="ORF">MEA186_23791</name>
</gene>